<dbReference type="Gene3D" id="3.30.1370.10">
    <property type="entry name" value="K Homology domain, type 1"/>
    <property type="match status" value="1"/>
</dbReference>
<dbReference type="InterPro" id="IPR004087">
    <property type="entry name" value="KH_dom"/>
</dbReference>
<proteinExistence type="predicted"/>
<keyword evidence="4" id="KW-1185">Reference proteome</keyword>
<evidence type="ECO:0000259" key="2">
    <source>
        <dbReference type="SMART" id="SM00322"/>
    </source>
</evidence>
<organism evidence="3 4">
    <name type="scientific">Desmophyllum pertusum</name>
    <dbReference type="NCBI Taxonomy" id="174260"/>
    <lineage>
        <taxon>Eukaryota</taxon>
        <taxon>Metazoa</taxon>
        <taxon>Cnidaria</taxon>
        <taxon>Anthozoa</taxon>
        <taxon>Hexacorallia</taxon>
        <taxon>Scleractinia</taxon>
        <taxon>Caryophylliina</taxon>
        <taxon>Caryophylliidae</taxon>
        <taxon>Desmophyllum</taxon>
    </lineage>
</organism>
<dbReference type="PROSITE" id="PS50084">
    <property type="entry name" value="KH_TYPE_1"/>
    <property type="match status" value="1"/>
</dbReference>
<dbReference type="SUPFAM" id="SSF54791">
    <property type="entry name" value="Eukaryotic type KH-domain (KH-domain type I)"/>
    <property type="match status" value="1"/>
</dbReference>
<dbReference type="CDD" id="cd22419">
    <property type="entry name" value="KH-I_ASCC1"/>
    <property type="match status" value="1"/>
</dbReference>
<dbReference type="InterPro" id="IPR004088">
    <property type="entry name" value="KH_dom_type_1"/>
</dbReference>
<dbReference type="InterPro" id="IPR047538">
    <property type="entry name" value="KH-I_ASCC1"/>
</dbReference>
<dbReference type="InterPro" id="IPR019510">
    <property type="entry name" value="AKAP7-like_phosphoesterase"/>
</dbReference>
<dbReference type="PIRSF" id="PIRSF027019">
    <property type="entry name" value="Euk_LigT"/>
    <property type="match status" value="1"/>
</dbReference>
<dbReference type="AlphaFoldDB" id="A0A9X0A3C9"/>
<dbReference type="GO" id="GO:0003723">
    <property type="term" value="F:RNA binding"/>
    <property type="evidence" value="ECO:0007669"/>
    <property type="project" value="UniProtKB-UniRule"/>
</dbReference>
<dbReference type="OrthoDB" id="277832at2759"/>
<sequence length="361" mass="41233">MDVMKPTLINIGGRCYRKMPFEQKIEHHPDQVYSSQLDEEELTWDDEACDSVESVEKTEQGYRLCVQVPNSLFKFIIGKRAETKRKIEKETNTQILIPRQGEEGDVVITGPQRSGVVGARSRIEVIAESSRQKIPFTHFLSFPLYKSNLGKKINEFKVRVLKDCFECRGIDASIFQLPTKIHLTVGMMSLLSDTEVKYATDLLSQCYQELVSKFLQDTAVVVELKGVEYMNDDPAEVDVLYAKVLIKDGSNRLQRLTDALVDRFVSKGLMKREFDQVKLHATVMNTKLRDNPEALTPAKKSRTEEPPRFIKKRLSFDARKIITLFEDFSFGEFHLDTIHLSIRGSFDAEGHYECAASVPLP</sequence>
<feature type="domain" description="K Homology" evidence="2">
    <location>
        <begin position="60"/>
        <end position="128"/>
    </location>
</feature>
<dbReference type="SMART" id="SM00322">
    <property type="entry name" value="KH"/>
    <property type="match status" value="1"/>
</dbReference>
<dbReference type="GO" id="GO:0005634">
    <property type="term" value="C:nucleus"/>
    <property type="evidence" value="ECO:0007669"/>
    <property type="project" value="TreeGrafter"/>
</dbReference>
<accession>A0A9X0A3C9</accession>
<keyword evidence="1" id="KW-0694">RNA-binding</keyword>
<dbReference type="GO" id="GO:0006355">
    <property type="term" value="P:regulation of DNA-templated transcription"/>
    <property type="evidence" value="ECO:0007669"/>
    <property type="project" value="TreeGrafter"/>
</dbReference>
<dbReference type="InterPro" id="IPR009210">
    <property type="entry name" value="ASCC1"/>
</dbReference>
<name>A0A9X0A3C9_9CNID</name>
<dbReference type="PANTHER" id="PTHR13360">
    <property type="entry name" value="ACTIVATING SIGNAL COINTEGRATOR 1 COMPLEX SUBUNIT 1"/>
    <property type="match status" value="1"/>
</dbReference>
<reference evidence="3" key="1">
    <citation type="submission" date="2023-01" db="EMBL/GenBank/DDBJ databases">
        <title>Genome assembly of the deep-sea coral Lophelia pertusa.</title>
        <authorList>
            <person name="Herrera S."/>
            <person name="Cordes E."/>
        </authorList>
    </citation>
    <scope>NUCLEOTIDE SEQUENCE</scope>
    <source>
        <strain evidence="3">USNM1676648</strain>
        <tissue evidence="3">Polyp</tissue>
    </source>
</reference>
<dbReference type="GO" id="GO:0006307">
    <property type="term" value="P:DNA alkylation repair"/>
    <property type="evidence" value="ECO:0007669"/>
    <property type="project" value="InterPro"/>
</dbReference>
<gene>
    <name evidence="3" type="primary">ASCC1</name>
    <name evidence="3" type="ORF">OS493_010342</name>
</gene>
<dbReference type="Proteomes" id="UP001163046">
    <property type="component" value="Unassembled WGS sequence"/>
</dbReference>
<evidence type="ECO:0000313" key="4">
    <source>
        <dbReference type="Proteomes" id="UP001163046"/>
    </source>
</evidence>
<comment type="caution">
    <text evidence="3">The sequence shown here is derived from an EMBL/GenBank/DDBJ whole genome shotgun (WGS) entry which is preliminary data.</text>
</comment>
<protein>
    <submittedName>
        <fullName evidence="3">Activating signal cointegrator 1 complex subunit</fullName>
    </submittedName>
</protein>
<dbReference type="Pfam" id="PF10469">
    <property type="entry name" value="AKAP7_NLS"/>
    <property type="match status" value="1"/>
</dbReference>
<evidence type="ECO:0000313" key="3">
    <source>
        <dbReference type="EMBL" id="KAJ7392691.1"/>
    </source>
</evidence>
<dbReference type="EMBL" id="MU825400">
    <property type="protein sequence ID" value="KAJ7392691.1"/>
    <property type="molecule type" value="Genomic_DNA"/>
</dbReference>
<dbReference type="InterPro" id="IPR036612">
    <property type="entry name" value="KH_dom_type_1_sf"/>
</dbReference>
<evidence type="ECO:0000256" key="1">
    <source>
        <dbReference type="PROSITE-ProRule" id="PRU00117"/>
    </source>
</evidence>
<dbReference type="PANTHER" id="PTHR13360:SF1">
    <property type="entry name" value="ACTIVATING SIGNAL COINTEGRATOR 1 COMPLEX SUBUNIT 1"/>
    <property type="match status" value="1"/>
</dbReference>
<dbReference type="Gene3D" id="3.90.1140.10">
    <property type="entry name" value="Cyclic phosphodiesterase"/>
    <property type="match status" value="1"/>
</dbReference>
<dbReference type="Pfam" id="PF00013">
    <property type="entry name" value="KH_1"/>
    <property type="match status" value="1"/>
</dbReference>